<evidence type="ECO:0000313" key="3">
    <source>
        <dbReference type="Proteomes" id="UP000186601"/>
    </source>
</evidence>
<feature type="region of interest" description="Disordered" evidence="1">
    <location>
        <begin position="146"/>
        <end position="166"/>
    </location>
</feature>
<organism evidence="2 3">
    <name type="scientific">Hermanssonia centrifuga</name>
    <dbReference type="NCBI Taxonomy" id="98765"/>
    <lineage>
        <taxon>Eukaryota</taxon>
        <taxon>Fungi</taxon>
        <taxon>Dikarya</taxon>
        <taxon>Basidiomycota</taxon>
        <taxon>Agaricomycotina</taxon>
        <taxon>Agaricomycetes</taxon>
        <taxon>Polyporales</taxon>
        <taxon>Meruliaceae</taxon>
        <taxon>Hermanssonia</taxon>
    </lineage>
</organism>
<reference evidence="2 3" key="1">
    <citation type="submission" date="2018-02" db="EMBL/GenBank/DDBJ databases">
        <title>Genome sequence of the basidiomycete white-rot fungus Phlebia centrifuga.</title>
        <authorList>
            <person name="Granchi Z."/>
            <person name="Peng M."/>
            <person name="de Vries R.P."/>
            <person name="Hilden K."/>
            <person name="Makela M.R."/>
            <person name="Grigoriev I."/>
            <person name="Riley R."/>
        </authorList>
    </citation>
    <scope>NUCLEOTIDE SEQUENCE [LARGE SCALE GENOMIC DNA]</scope>
    <source>
        <strain evidence="2 3">FBCC195</strain>
    </source>
</reference>
<evidence type="ECO:0000256" key="1">
    <source>
        <dbReference type="SAM" id="MobiDB-lite"/>
    </source>
</evidence>
<dbReference type="EMBL" id="MLYV02000957">
    <property type="protein sequence ID" value="PSR74765.1"/>
    <property type="molecule type" value="Genomic_DNA"/>
</dbReference>
<accession>A0A2R6NQD9</accession>
<protein>
    <submittedName>
        <fullName evidence="2">Uncharacterized protein</fullName>
    </submittedName>
</protein>
<feature type="compositionally biased region" description="Polar residues" evidence="1">
    <location>
        <begin position="286"/>
        <end position="296"/>
    </location>
</feature>
<keyword evidence="3" id="KW-1185">Reference proteome</keyword>
<gene>
    <name evidence="2" type="ORF">PHLCEN_2v9562</name>
</gene>
<feature type="region of interest" description="Disordered" evidence="1">
    <location>
        <begin position="205"/>
        <end position="296"/>
    </location>
</feature>
<proteinExistence type="predicted"/>
<sequence>MADWLLSKALSLNEQNPDVLLQKMTEAARISLDNSYLNCGCYHDLPWINSLRRLHLRKIHPQSVYSLIDVLDQFKFINTSPSHPLEYSDLLDESGKVVAVITGEGVKEDYEKAKAKIRENLDWMTEDLAGGGCDVGEGVIVIVDDHPHPCITPGDDGPSEGTDQEEGEVGVVLDAIIPSSESEPAHKGVSTEIPTMAAIKYAGQMQTPAKNGEHAEDDTSPPMSRSTHPSASTDERASDPRNPLSGQFEGVGSAGVHDEQTGIDSEEGIEGIIRRDVNGRQIEMQEMSTMSRTEVH</sequence>
<dbReference type="Proteomes" id="UP000186601">
    <property type="component" value="Unassembled WGS sequence"/>
</dbReference>
<name>A0A2R6NQD9_9APHY</name>
<dbReference type="AlphaFoldDB" id="A0A2R6NQD9"/>
<feature type="compositionally biased region" description="Polar residues" evidence="1">
    <location>
        <begin position="221"/>
        <end position="232"/>
    </location>
</feature>
<comment type="caution">
    <text evidence="2">The sequence shown here is derived from an EMBL/GenBank/DDBJ whole genome shotgun (WGS) entry which is preliminary data.</text>
</comment>
<evidence type="ECO:0000313" key="2">
    <source>
        <dbReference type="EMBL" id="PSR74765.1"/>
    </source>
</evidence>